<reference evidence="3" key="1">
    <citation type="journal article" date="2015" name="Nat. Genet.">
        <title>The pineapple genome and the evolution of CAM photosynthesis.</title>
        <authorList>
            <person name="Ming R."/>
            <person name="VanBuren R."/>
            <person name="Wai C.M."/>
            <person name="Tang H."/>
            <person name="Schatz M.C."/>
            <person name="Bowers J.E."/>
            <person name="Lyons E."/>
            <person name="Wang M.L."/>
            <person name="Chen J."/>
            <person name="Biggers E."/>
            <person name="Zhang J."/>
            <person name="Huang L."/>
            <person name="Zhang L."/>
            <person name="Miao W."/>
            <person name="Zhang J."/>
            <person name="Ye Z."/>
            <person name="Miao C."/>
            <person name="Lin Z."/>
            <person name="Wang H."/>
            <person name="Zhou H."/>
            <person name="Yim W.C."/>
            <person name="Priest H.D."/>
            <person name="Zheng C."/>
            <person name="Woodhouse M."/>
            <person name="Edger P.P."/>
            <person name="Guyot R."/>
            <person name="Guo H.B."/>
            <person name="Guo H."/>
            <person name="Zheng G."/>
            <person name="Singh R."/>
            <person name="Sharma A."/>
            <person name="Min X."/>
            <person name="Zheng Y."/>
            <person name="Lee H."/>
            <person name="Gurtowski J."/>
            <person name="Sedlazeck F.J."/>
            <person name="Harkess A."/>
            <person name="McKain M.R."/>
            <person name="Liao Z."/>
            <person name="Fang J."/>
            <person name="Liu J."/>
            <person name="Zhang X."/>
            <person name="Zhang Q."/>
            <person name="Hu W."/>
            <person name="Qin Y."/>
            <person name="Wang K."/>
            <person name="Chen L.Y."/>
            <person name="Shirley N."/>
            <person name="Lin Y.R."/>
            <person name="Liu L.Y."/>
            <person name="Hernandez A.G."/>
            <person name="Wright C.L."/>
            <person name="Bulone V."/>
            <person name="Tuskan G.A."/>
            <person name="Heath K."/>
            <person name="Zee F."/>
            <person name="Moore P.H."/>
            <person name="Sunkar R."/>
            <person name="Leebens-Mack J.H."/>
            <person name="Mockler T."/>
            <person name="Bennetzen J.L."/>
            <person name="Freeling M."/>
            <person name="Sankoff D."/>
            <person name="Paterson A.H."/>
            <person name="Zhu X."/>
            <person name="Yang X."/>
            <person name="Smith J.A."/>
            <person name="Cushman J.C."/>
            <person name="Paull R.E."/>
            <person name="Yu Q."/>
        </authorList>
    </citation>
    <scope>NUCLEOTIDE SEQUENCE [LARGE SCALE GENOMIC DNA]</scope>
    <source>
        <strain evidence="3">cv. F153</strain>
    </source>
</reference>
<dbReference type="RefSeq" id="XP_020098919.1">
    <property type="nucleotide sequence ID" value="XM_020243330.1"/>
</dbReference>
<feature type="compositionally biased region" description="Polar residues" evidence="1">
    <location>
        <begin position="153"/>
        <end position="196"/>
    </location>
</feature>
<feature type="region of interest" description="Disordered" evidence="1">
    <location>
        <begin position="298"/>
        <end position="366"/>
    </location>
</feature>
<dbReference type="RefSeq" id="XP_020098920.1">
    <property type="nucleotide sequence ID" value="XM_020243331.1"/>
</dbReference>
<organism evidence="4">
    <name type="scientific">Ananas comosus</name>
    <name type="common">Pineapple</name>
    <name type="synonym">Ananas ananas</name>
    <dbReference type="NCBI Taxonomy" id="4615"/>
    <lineage>
        <taxon>Eukaryota</taxon>
        <taxon>Viridiplantae</taxon>
        <taxon>Streptophyta</taxon>
        <taxon>Embryophyta</taxon>
        <taxon>Tracheophyta</taxon>
        <taxon>Spermatophyta</taxon>
        <taxon>Magnoliopsida</taxon>
        <taxon>Liliopsida</taxon>
        <taxon>Poales</taxon>
        <taxon>Bromeliaceae</taxon>
        <taxon>Bromelioideae</taxon>
        <taxon>Ananas</taxon>
    </lineage>
</organism>
<keyword evidence="2" id="KW-0472">Membrane</keyword>
<evidence type="ECO:0000313" key="4">
    <source>
        <dbReference type="RefSeq" id="XP_020098918.1"/>
    </source>
</evidence>
<protein>
    <submittedName>
        <fullName evidence="4 5">Uncharacterized protein At4g18490 isoform X1</fullName>
    </submittedName>
</protein>
<feature type="compositionally biased region" description="Basic and acidic residues" evidence="1">
    <location>
        <begin position="451"/>
        <end position="460"/>
    </location>
</feature>
<feature type="region of interest" description="Disordered" evidence="1">
    <location>
        <begin position="606"/>
        <end position="625"/>
    </location>
</feature>
<name>A0A6P5FZH5_ANACO</name>
<evidence type="ECO:0000256" key="1">
    <source>
        <dbReference type="SAM" id="MobiDB-lite"/>
    </source>
</evidence>
<dbReference type="AlphaFoldDB" id="A0A6P5FZH5"/>
<feature type="region of interest" description="Disordered" evidence="1">
    <location>
        <begin position="546"/>
        <end position="571"/>
    </location>
</feature>
<feature type="compositionally biased region" description="Basic and acidic residues" evidence="1">
    <location>
        <begin position="331"/>
        <end position="358"/>
    </location>
</feature>
<proteinExistence type="predicted"/>
<dbReference type="Proteomes" id="UP000515123">
    <property type="component" value="Linkage group 11"/>
</dbReference>
<accession>A0A6P5FZH5</accession>
<feature type="compositionally biased region" description="Polar residues" evidence="1">
    <location>
        <begin position="548"/>
        <end position="563"/>
    </location>
</feature>
<dbReference type="GeneID" id="109717507"/>
<feature type="region of interest" description="Disordered" evidence="1">
    <location>
        <begin position="144"/>
        <end position="204"/>
    </location>
</feature>
<feature type="region of interest" description="Disordered" evidence="1">
    <location>
        <begin position="434"/>
        <end position="462"/>
    </location>
</feature>
<dbReference type="OrthoDB" id="602706at2759"/>
<reference evidence="4 5" key="2">
    <citation type="submission" date="2025-04" db="UniProtKB">
        <authorList>
            <consortium name="RefSeq"/>
        </authorList>
    </citation>
    <scope>IDENTIFICATION</scope>
    <source>
        <tissue evidence="4 5">Leaf</tissue>
    </source>
</reference>
<keyword evidence="2" id="KW-0812">Transmembrane</keyword>
<evidence type="ECO:0000313" key="5">
    <source>
        <dbReference type="RefSeq" id="XP_020098919.1"/>
    </source>
</evidence>
<evidence type="ECO:0000313" key="3">
    <source>
        <dbReference type="Proteomes" id="UP000515123"/>
    </source>
</evidence>
<feature type="compositionally biased region" description="Basic and acidic residues" evidence="1">
    <location>
        <begin position="235"/>
        <end position="252"/>
    </location>
</feature>
<feature type="transmembrane region" description="Helical" evidence="2">
    <location>
        <begin position="774"/>
        <end position="794"/>
    </location>
</feature>
<evidence type="ECO:0000256" key="2">
    <source>
        <dbReference type="SAM" id="Phobius"/>
    </source>
</evidence>
<feature type="compositionally biased region" description="Basic and acidic residues" evidence="1">
    <location>
        <begin position="313"/>
        <end position="324"/>
    </location>
</feature>
<gene>
    <name evidence="4 5 6 7" type="primary">LOC109717507</name>
</gene>
<keyword evidence="3" id="KW-1185">Reference proteome</keyword>
<dbReference type="RefSeq" id="XP_020098918.1">
    <property type="nucleotide sequence ID" value="XM_020243329.1"/>
</dbReference>
<dbReference type="PANTHER" id="PTHR36380:SF1">
    <property type="entry name" value="OS01G0755100 PROTEIN"/>
    <property type="match status" value="1"/>
</dbReference>
<evidence type="ECO:0000313" key="7">
    <source>
        <dbReference type="RefSeq" id="XP_020098921.1"/>
    </source>
</evidence>
<evidence type="ECO:0000313" key="6">
    <source>
        <dbReference type="RefSeq" id="XP_020098920.1"/>
    </source>
</evidence>
<feature type="compositionally biased region" description="Polar residues" evidence="1">
    <location>
        <begin position="259"/>
        <end position="280"/>
    </location>
</feature>
<dbReference type="RefSeq" id="XP_020098921.1">
    <property type="nucleotide sequence ID" value="XM_020243332.1"/>
</dbReference>
<dbReference type="PANTHER" id="PTHR36380">
    <property type="entry name" value="BNAA03G58330D PROTEIN"/>
    <property type="match status" value="1"/>
</dbReference>
<dbReference type="InterPro" id="IPR038777">
    <property type="entry name" value="At4g18490-like"/>
</dbReference>
<keyword evidence="2" id="KW-1133">Transmembrane helix</keyword>
<sequence>MAESHKGISSTANMKNRRALLDEDFGKDFLTSWNLSRLGKDGLTFDVETVSQSGKKFNFDKLVDFELGSNFDKLSSFKLEMPDLVFSTPFKKAEKENEKSSDEFVPGKKESKKDKFAFDFDFNELGKFDLGLKLLTGEKEATDRSTKCPEDIGTNSSISQDKGTNKVGNSGMNMDILQSNENKAPSETENLSTSRPTKLIGQGMAKTAGYSRSLKLTFDDIPQEVDPSATMHSIMTKENKEETTQFSKENKEQPVATHNARSSVENAAQGSTLLSASSDVSAPPTAYYSEELSMLDLIDPNLVGGQDNSMESNDSRHQRPEGKTEPPTTERVYRKYDRNVNECGRESVSHNESSEGSKDVSGTSATDVLQRSFCGTKVGGDGGEKKILSPNLLPSPMHRNFASLKSIATKERGSSSSLSLKPLNAPLTRKSSFLKSHQKPAKGASLCTANDKSDKEHSTDSFHLPSFNLLSRADTGSSSTKSGTSNLVSSCTHLKNPEVISSEVQHTAMKDIKHTLLSSMMSSRVAKLNGNIPSSTMRIEAKSVKFSEGNQDAPQNAISSKPYSPNKEKHVPLSPLLKRKTLEFVYRCQGSVTDLKALNPLKRIMESPAEQRKSPNISSKSASDLVPVTESQKALTDNTVTSTGLNVMGSISDFEMPSLVENDVNVEKAEACAKELDDICNMLKKKHEEAKELLVRAIVNNNALLMLNHPIYQTCDSFTNRTSAPFRGLLPVCTPRTTLFELVSEQPTNPVPTSVVSNFSFGEKFPTIHLITDLLRFFWVVFLFIIFLSSLSFFQNQS</sequence>
<feature type="region of interest" description="Disordered" evidence="1">
    <location>
        <begin position="225"/>
        <end position="283"/>
    </location>
</feature>